<organism evidence="2 3">
    <name type="scientific">Loxostege sticticalis</name>
    <name type="common">Beet webworm moth</name>
    <dbReference type="NCBI Taxonomy" id="481309"/>
    <lineage>
        <taxon>Eukaryota</taxon>
        <taxon>Metazoa</taxon>
        <taxon>Ecdysozoa</taxon>
        <taxon>Arthropoda</taxon>
        <taxon>Hexapoda</taxon>
        <taxon>Insecta</taxon>
        <taxon>Pterygota</taxon>
        <taxon>Neoptera</taxon>
        <taxon>Endopterygota</taxon>
        <taxon>Lepidoptera</taxon>
        <taxon>Glossata</taxon>
        <taxon>Ditrysia</taxon>
        <taxon>Pyraloidea</taxon>
        <taxon>Crambidae</taxon>
        <taxon>Pyraustinae</taxon>
        <taxon>Loxostege</taxon>
    </lineage>
</organism>
<evidence type="ECO:0000313" key="3">
    <source>
        <dbReference type="Proteomes" id="UP001549921"/>
    </source>
</evidence>
<proteinExistence type="predicted"/>
<reference evidence="2 3" key="1">
    <citation type="submission" date="2024-06" db="EMBL/GenBank/DDBJ databases">
        <title>A chromosome-level genome assembly of beet webworm, Loxostege sticticalis.</title>
        <authorList>
            <person name="Zhang Y."/>
        </authorList>
    </citation>
    <scope>NUCLEOTIDE SEQUENCE [LARGE SCALE GENOMIC DNA]</scope>
    <source>
        <strain evidence="2">AQ028</strain>
        <tissue evidence="2">Male pupae</tissue>
    </source>
</reference>
<gene>
    <name evidence="2" type="ORF">ABMA28_001996</name>
</gene>
<dbReference type="EMBL" id="JBEDNZ010000012">
    <property type="protein sequence ID" value="KAL0831126.1"/>
    <property type="molecule type" value="Genomic_DNA"/>
</dbReference>
<dbReference type="Gene3D" id="2.60.40.10">
    <property type="entry name" value="Immunoglobulins"/>
    <property type="match status" value="2"/>
</dbReference>
<accession>A0ABD0SZE3</accession>
<feature type="domain" description="Ig-like" evidence="1">
    <location>
        <begin position="74"/>
        <end position="163"/>
    </location>
</feature>
<evidence type="ECO:0000259" key="1">
    <source>
        <dbReference type="PROSITE" id="PS50835"/>
    </source>
</evidence>
<dbReference type="InterPro" id="IPR003599">
    <property type="entry name" value="Ig_sub"/>
</dbReference>
<dbReference type="Proteomes" id="UP001549921">
    <property type="component" value="Unassembled WGS sequence"/>
</dbReference>
<dbReference type="PANTHER" id="PTHR21261:SF15">
    <property type="entry name" value="BEATEN PATH IIIA, ISOFORM D-RELATED"/>
    <property type="match status" value="1"/>
</dbReference>
<evidence type="ECO:0000313" key="2">
    <source>
        <dbReference type="EMBL" id="KAL0831126.1"/>
    </source>
</evidence>
<dbReference type="SMART" id="SM00409">
    <property type="entry name" value="IG"/>
    <property type="match status" value="1"/>
</dbReference>
<comment type="caution">
    <text evidence="2">The sequence shown here is derived from an EMBL/GenBank/DDBJ whole genome shotgun (WGS) entry which is preliminary data.</text>
</comment>
<feature type="non-terminal residue" evidence="2">
    <location>
        <position position="1"/>
    </location>
</feature>
<dbReference type="InterPro" id="IPR013783">
    <property type="entry name" value="Ig-like_fold"/>
</dbReference>
<sequence length="333" mass="37710">ARRTHVRYGLRNSPRVLRIDELRQRGDSAGVSKCECGFVVMDIFRISIRIYVIILTTKGLLCLRNVHVVVPEAVERGSKVEMRCLYDLEQEDLYSVKWYRGDREFYRYSPRDVPPLRIFGIPGIEVDISETDGERLTIIPASPQVAEGQYTCEVSADAPSFLTAQVHTHMYVVDLPKTGPTMHGLRRRYKPGMKLKVECISRDSMPAANLSFFINSEPAHSQHVLHRVDGKSPGGLMTAYSTIQFIVQKHHFIRGKIKIRCTANMYTIYLQSLEKSAEEERVPTTPSSPPEVHEAIVYSIHRLPESNSGPVTSSGTIFKMLLIITLLLPTVLR</sequence>
<dbReference type="FunFam" id="2.60.40.10:FF:000437">
    <property type="entry name" value="Beat-IIIc, isoform A"/>
    <property type="match status" value="1"/>
</dbReference>
<dbReference type="AlphaFoldDB" id="A0ABD0SZE3"/>
<name>A0ABD0SZE3_LOXSC</name>
<dbReference type="PANTHER" id="PTHR21261">
    <property type="entry name" value="BEAT PROTEIN"/>
    <property type="match status" value="1"/>
</dbReference>
<dbReference type="PROSITE" id="PS50835">
    <property type="entry name" value="IG_LIKE"/>
    <property type="match status" value="1"/>
</dbReference>
<protein>
    <recommendedName>
        <fullName evidence="1">Ig-like domain-containing protein</fullName>
    </recommendedName>
</protein>
<dbReference type="InterPro" id="IPR007110">
    <property type="entry name" value="Ig-like_dom"/>
</dbReference>
<dbReference type="InterPro" id="IPR036179">
    <property type="entry name" value="Ig-like_dom_sf"/>
</dbReference>
<dbReference type="SUPFAM" id="SSF48726">
    <property type="entry name" value="Immunoglobulin"/>
    <property type="match status" value="1"/>
</dbReference>